<proteinExistence type="predicted"/>
<dbReference type="InterPro" id="IPR002859">
    <property type="entry name" value="PKD/REJ-like"/>
</dbReference>
<name>A0A9N8KZ72_CHRIL</name>
<dbReference type="EMBL" id="LR824023">
    <property type="protein sequence ID" value="CAD0203900.1"/>
    <property type="molecule type" value="Genomic_DNA"/>
</dbReference>
<organism evidence="2 3">
    <name type="scientific">Chrysodeixis includens</name>
    <name type="common">Soybean looper</name>
    <name type="synonym">Pseudoplusia includens</name>
    <dbReference type="NCBI Taxonomy" id="689277"/>
    <lineage>
        <taxon>Eukaryota</taxon>
        <taxon>Metazoa</taxon>
        <taxon>Ecdysozoa</taxon>
        <taxon>Arthropoda</taxon>
        <taxon>Hexapoda</taxon>
        <taxon>Insecta</taxon>
        <taxon>Pterygota</taxon>
        <taxon>Neoptera</taxon>
        <taxon>Endopterygota</taxon>
        <taxon>Lepidoptera</taxon>
        <taxon>Glossata</taxon>
        <taxon>Ditrysia</taxon>
        <taxon>Noctuoidea</taxon>
        <taxon>Noctuidae</taxon>
        <taxon>Plusiinae</taxon>
        <taxon>Chrysodeixis</taxon>
    </lineage>
</organism>
<dbReference type="OrthoDB" id="6730643at2759"/>
<dbReference type="Proteomes" id="UP001154114">
    <property type="component" value="Chromosome 20"/>
</dbReference>
<keyword evidence="3" id="KW-1185">Reference proteome</keyword>
<sequence>MYFQISEAPKFRILAPPFVCPKDKDAVIDKPDNTIVTLQTEPGEQVRFHWTVRWVPLDAPTQLLTLRLWRTVRELEFKLNQPQLEPNVYVINNTELLSGVNYTFNVTATSIDDEGGEETEQMFNIDNIKGDQKLMIEGRSEMFAITLVGGQMTYADLDFVLEAQFVWSVTSGGHEVNVSDIEGSRLELQANMLTPGLSYDVLAQVFKYSNGEFITQSSLPLSVQHRDLKVNFNVDKLLISADTPFSMLTDISKLDYITDGLSVTWECTFDGDPVYRFDIVDDGTLYFPLGLPDIGEYLITVNVGLVGQENTVRAKTRVIVVEASLPVIEVVVMPRILNENSVVTLNATVAGMAPGCSISWYFTSEDCLSELAANENCTDNEHGTPISEAVNFYSLEENFLSELTDYSNETGSKPVVADFRATAGRARVVAQCTCTNALNCSEGTVYAEVNFQINDVVDAGNVLVLPETGTAMETVFRISTLAIVDANSPLRYSFYSRLNGNDTVLLGSYIEHLAVEVLLPYIDGNTEVWVEICDSLGACSSGNSTVVSVSEGEARTVDTLILDAQAHLRRCELLSFQRLAKTALVTYSNSGQDDALKQYMSALQVSLGQVDDNCVQRNYEEYSKFLNWLTETGFQ</sequence>
<dbReference type="AlphaFoldDB" id="A0A9N8KZ72"/>
<protein>
    <recommendedName>
        <fullName evidence="1">PKD/REJ-like domain-containing protein</fullName>
    </recommendedName>
</protein>
<accession>A0A9N8KZ72</accession>
<feature type="domain" description="PKD/REJ-like" evidence="1">
    <location>
        <begin position="444"/>
        <end position="602"/>
    </location>
</feature>
<evidence type="ECO:0000259" key="1">
    <source>
        <dbReference type="Pfam" id="PF02010"/>
    </source>
</evidence>
<reference evidence="2" key="1">
    <citation type="submission" date="2021-12" db="EMBL/GenBank/DDBJ databases">
        <authorList>
            <person name="King R."/>
        </authorList>
    </citation>
    <scope>NUCLEOTIDE SEQUENCE</scope>
</reference>
<dbReference type="Pfam" id="PF02010">
    <property type="entry name" value="REJ"/>
    <property type="match status" value="1"/>
</dbReference>
<gene>
    <name evidence="2" type="ORF">CINC_LOCUS6211</name>
</gene>
<evidence type="ECO:0000313" key="2">
    <source>
        <dbReference type="EMBL" id="CAD0203900.1"/>
    </source>
</evidence>
<evidence type="ECO:0000313" key="3">
    <source>
        <dbReference type="Proteomes" id="UP001154114"/>
    </source>
</evidence>